<dbReference type="Proteomes" id="UP000034883">
    <property type="component" value="Chromosome"/>
</dbReference>
<proteinExistence type="predicted"/>
<feature type="region of interest" description="Disordered" evidence="6">
    <location>
        <begin position="15"/>
        <end position="40"/>
    </location>
</feature>
<keyword evidence="4 7" id="KW-1133">Transmembrane helix</keyword>
<dbReference type="Pfam" id="PF03169">
    <property type="entry name" value="OPT"/>
    <property type="match status" value="2"/>
</dbReference>
<dbReference type="GO" id="GO:0016020">
    <property type="term" value="C:membrane"/>
    <property type="evidence" value="ECO:0007669"/>
    <property type="project" value="UniProtKB-SubCell"/>
</dbReference>
<dbReference type="PANTHER" id="PTHR31645">
    <property type="entry name" value="OLIGOPEPTIDE TRANSPORTER YGL114W-RELATED"/>
    <property type="match status" value="1"/>
</dbReference>
<name>A0A0F6YLA7_9BACT</name>
<evidence type="ECO:0000256" key="4">
    <source>
        <dbReference type="ARBA" id="ARBA00022989"/>
    </source>
</evidence>
<dbReference type="PANTHER" id="PTHR31645:SF3">
    <property type="entry name" value="OLIGOPEPTIDE TRANSPORTER"/>
    <property type="match status" value="1"/>
</dbReference>
<protein>
    <submittedName>
        <fullName evidence="8">Oligopeptide transporter, OPT family</fullName>
    </submittedName>
</protein>
<feature type="transmembrane region" description="Helical" evidence="7">
    <location>
        <begin position="160"/>
        <end position="180"/>
    </location>
</feature>
<feature type="transmembrane region" description="Helical" evidence="7">
    <location>
        <begin position="491"/>
        <end position="511"/>
    </location>
</feature>
<keyword evidence="9" id="KW-1185">Reference proteome</keyword>
<evidence type="ECO:0000256" key="7">
    <source>
        <dbReference type="SAM" id="Phobius"/>
    </source>
</evidence>
<dbReference type="InterPro" id="IPR004813">
    <property type="entry name" value="OPT"/>
</dbReference>
<dbReference type="KEGG" id="samy:DB32_007306"/>
<feature type="transmembrane region" description="Helical" evidence="7">
    <location>
        <begin position="220"/>
        <end position="240"/>
    </location>
</feature>
<dbReference type="GO" id="GO:0035673">
    <property type="term" value="F:oligopeptide transmembrane transporter activity"/>
    <property type="evidence" value="ECO:0007669"/>
    <property type="project" value="InterPro"/>
</dbReference>
<feature type="transmembrane region" description="Helical" evidence="7">
    <location>
        <begin position="518"/>
        <end position="539"/>
    </location>
</feature>
<feature type="transmembrane region" description="Helical" evidence="7">
    <location>
        <begin position="731"/>
        <end position="758"/>
    </location>
</feature>
<feature type="transmembrane region" description="Helical" evidence="7">
    <location>
        <begin position="441"/>
        <end position="462"/>
    </location>
</feature>
<feature type="transmembrane region" description="Helical" evidence="7">
    <location>
        <begin position="135"/>
        <end position="154"/>
    </location>
</feature>
<dbReference type="EMBL" id="CP011125">
    <property type="protein sequence ID" value="AKF10157.1"/>
    <property type="molecule type" value="Genomic_DNA"/>
</dbReference>
<feature type="transmembrane region" description="Helical" evidence="7">
    <location>
        <begin position="660"/>
        <end position="677"/>
    </location>
</feature>
<keyword evidence="5 7" id="KW-0472">Membrane</keyword>
<evidence type="ECO:0000256" key="1">
    <source>
        <dbReference type="ARBA" id="ARBA00004141"/>
    </source>
</evidence>
<accession>A0A0F6YLA7</accession>
<evidence type="ECO:0000313" key="8">
    <source>
        <dbReference type="EMBL" id="AKF10157.1"/>
    </source>
</evidence>
<dbReference type="AlphaFoldDB" id="A0A0F6YLA7"/>
<reference evidence="8 9" key="1">
    <citation type="submission" date="2015-03" db="EMBL/GenBank/DDBJ databases">
        <title>Genome assembly of Sandaracinus amylolyticus DSM 53668.</title>
        <authorList>
            <person name="Sharma G."/>
            <person name="Subramanian S."/>
        </authorList>
    </citation>
    <scope>NUCLEOTIDE SEQUENCE [LARGE SCALE GENOMIC DNA]</scope>
    <source>
        <strain evidence="8 9">DSM 53668</strain>
    </source>
</reference>
<evidence type="ECO:0000256" key="2">
    <source>
        <dbReference type="ARBA" id="ARBA00022448"/>
    </source>
</evidence>
<dbReference type="STRING" id="927083.DB32_007306"/>
<evidence type="ECO:0000256" key="6">
    <source>
        <dbReference type="SAM" id="MobiDB-lite"/>
    </source>
</evidence>
<feature type="transmembrane region" description="Helical" evidence="7">
    <location>
        <begin position="91"/>
        <end position="114"/>
    </location>
</feature>
<sequence>MRWCPRPPRFRARRYQRMSAPAVSESTAASATPEGLPDLSKLPEEERDAAWVKHYYRGDDVPQLTIRAVVMGGLLGAAMSVSNLYTTLKLGWAFGVAITACVLSYAIWNAFVSLRIAKTKMTLLENNCMQSTASAAGYSTGGTLATAVGALLLITGQQMHWFPVAIWVLLTALLGVFLAIPMKRQMINSEQLPFPSGIAAAETLRSLYAAGRESVLKARALIAALATGIVVALVRSFGYMPEQIFLNFPVVSARSTVLTGKTLGMWFEPSLLLIAAGMIVGLRVSTWMLVGSLINYVALAPAAMGVEDWVEAPKRFFGHMEVASNPGVEFGPGSTELDGAQYDEAAATVREALASSGAIEAIQLTGMANQSTGGTAAIATARAEHLRDALVERGVPADRIRVGEPTVAADGAPMVGWTVIAPSASELHERPIIAMIRVTRWSLWLGTALLVASGLTSFALGYRTILRAIRNVGKKKDGANADPVERLEVPASWLLIGGVPVTIGLTLLCWLSFGIAPWLGLVSVVLSFVLALVACRATGETDTTPIGAMGKITQFTYAVLAPANTTVNLMTAGITAGAAGSSADLLTDLKSGYLLGANPRKQFLAQFFGVFFGVIAVVPAWFVLVPDREHLEAFNSPATTMWYAVAQALSRGVETIPESARLAIVIGGLVGIVLALAEGLAPKSIKKWMPSSMGLGLAFVVPFANALSFFIGAVIAELWMRFGKETGERYIIPLASGAVAGESLAAALFAMLAATGLVGGH</sequence>
<feature type="transmembrane region" description="Helical" evidence="7">
    <location>
        <begin position="603"/>
        <end position="624"/>
    </location>
</feature>
<dbReference type="Gene3D" id="3.30.1330.60">
    <property type="entry name" value="OmpA-like domain"/>
    <property type="match status" value="1"/>
</dbReference>
<keyword evidence="3 7" id="KW-0812">Transmembrane</keyword>
<dbReference type="InterPro" id="IPR036737">
    <property type="entry name" value="OmpA-like_sf"/>
</dbReference>
<evidence type="ECO:0000313" key="9">
    <source>
        <dbReference type="Proteomes" id="UP000034883"/>
    </source>
</evidence>
<keyword evidence="2" id="KW-0813">Transport</keyword>
<comment type="subcellular location">
    <subcellularLocation>
        <location evidence="1">Membrane</location>
        <topology evidence="1">Multi-pass membrane protein</topology>
    </subcellularLocation>
</comment>
<feature type="transmembrane region" description="Helical" evidence="7">
    <location>
        <begin position="697"/>
        <end position="719"/>
    </location>
</feature>
<organism evidence="8 9">
    <name type="scientific">Sandaracinus amylolyticus</name>
    <dbReference type="NCBI Taxonomy" id="927083"/>
    <lineage>
        <taxon>Bacteria</taxon>
        <taxon>Pseudomonadati</taxon>
        <taxon>Myxococcota</taxon>
        <taxon>Polyangia</taxon>
        <taxon>Polyangiales</taxon>
        <taxon>Sandaracinaceae</taxon>
        <taxon>Sandaracinus</taxon>
    </lineage>
</organism>
<dbReference type="InterPro" id="IPR045035">
    <property type="entry name" value="YSL-like"/>
</dbReference>
<evidence type="ECO:0000256" key="3">
    <source>
        <dbReference type="ARBA" id="ARBA00022692"/>
    </source>
</evidence>
<gene>
    <name evidence="8" type="ORF">DB32_007306</name>
</gene>
<evidence type="ECO:0000256" key="5">
    <source>
        <dbReference type="ARBA" id="ARBA00023136"/>
    </source>
</evidence>
<feature type="transmembrane region" description="Helical" evidence="7">
    <location>
        <begin position="64"/>
        <end position="85"/>
    </location>
</feature>